<accession>A0A1X4G6V1</accession>
<dbReference type="AlphaFoldDB" id="A0A1X4G6V1"/>
<sequence>MEKKSLNIPVGSIRLLILTVGLGVILVNDDFANGQQMPTMFGDVQIGHQFSPDPLLVRGMSGGLIPAGKVNSMDNTPTGPCSGFVDETPDHILKLTSKFDYLKLQVESPEDTTIMISGVGGTWCNDDLDGKNPGISGEWLQGTYKIWVGSYQQGKYFPYTLKITEVK</sequence>
<evidence type="ECO:0000313" key="1">
    <source>
        <dbReference type="EMBL" id="OSO90739.1"/>
    </source>
</evidence>
<comment type="caution">
    <text evidence="1">The sequence shown here is derived from an EMBL/GenBank/DDBJ whole genome shotgun (WGS) entry which is preliminary data.</text>
</comment>
<evidence type="ECO:0008006" key="3">
    <source>
        <dbReference type="Google" id="ProtNLM"/>
    </source>
</evidence>
<name>A0A1X4G6V1_9CYAN</name>
<dbReference type="EMBL" id="NBYN01000042">
    <property type="protein sequence ID" value="OSO90739.1"/>
    <property type="molecule type" value="Genomic_DNA"/>
</dbReference>
<dbReference type="Proteomes" id="UP000192997">
    <property type="component" value="Unassembled WGS sequence"/>
</dbReference>
<evidence type="ECO:0000313" key="2">
    <source>
        <dbReference type="Proteomes" id="UP000192997"/>
    </source>
</evidence>
<proteinExistence type="predicted"/>
<protein>
    <recommendedName>
        <fullName evidence="3">Peptidase S1</fullName>
    </recommendedName>
</protein>
<organism evidence="1 2">
    <name type="scientific">Cylindrospermopsis raciborskii CENA303</name>
    <dbReference type="NCBI Taxonomy" id="1170769"/>
    <lineage>
        <taxon>Bacteria</taxon>
        <taxon>Bacillati</taxon>
        <taxon>Cyanobacteriota</taxon>
        <taxon>Cyanophyceae</taxon>
        <taxon>Nostocales</taxon>
        <taxon>Aphanizomenonaceae</taxon>
        <taxon>Cylindrospermopsis</taxon>
    </lineage>
</organism>
<gene>
    <name evidence="1" type="ORF">B7O87_07930</name>
</gene>
<reference evidence="2" key="1">
    <citation type="submission" date="2017-04" db="EMBL/GenBank/DDBJ databases">
        <authorList>
            <person name="Abreu V.A."/>
            <person name="Popin R.V."/>
            <person name="Rigonato J."/>
            <person name="Andreote A.P."/>
            <person name="Schaker P.C."/>
            <person name="Hoff-Risseti C."/>
            <person name="Alvarenga D.O."/>
            <person name="Varani A.M."/>
            <person name="Fiore M.F."/>
        </authorList>
    </citation>
    <scope>NUCLEOTIDE SEQUENCE [LARGE SCALE GENOMIC DNA]</scope>
    <source>
        <strain evidence="2">CENA303</strain>
    </source>
</reference>
<dbReference type="RefSeq" id="WP_085727991.1">
    <property type="nucleotide sequence ID" value="NZ_NBYN01000042.1"/>
</dbReference>